<feature type="transmembrane region" description="Helical" evidence="6">
    <location>
        <begin position="61"/>
        <end position="86"/>
    </location>
</feature>
<evidence type="ECO:0000256" key="1">
    <source>
        <dbReference type="ARBA" id="ARBA00004141"/>
    </source>
</evidence>
<name>A0ABN6PUK4_9BURK</name>
<reference evidence="7" key="1">
    <citation type="submission" date="2022-04" db="EMBL/GenBank/DDBJ databases">
        <title>Whole genome sequence of Sphaerotilus sp. FB-5.</title>
        <authorList>
            <person name="Takeda M."/>
            <person name="Narihara S."/>
            <person name="Akimoto M."/>
            <person name="Akimoto R."/>
            <person name="Nishiyashiki S."/>
            <person name="Murakami T."/>
        </authorList>
    </citation>
    <scope>NUCLEOTIDE SEQUENCE</scope>
    <source>
        <strain evidence="7">FB-5</strain>
    </source>
</reference>
<keyword evidence="8" id="KW-1185">Reference proteome</keyword>
<evidence type="ECO:0000256" key="6">
    <source>
        <dbReference type="SAM" id="Phobius"/>
    </source>
</evidence>
<gene>
    <name evidence="7" type="ORF">CATMQ487_47440</name>
</gene>
<dbReference type="EMBL" id="AP025730">
    <property type="protein sequence ID" value="BDI07774.1"/>
    <property type="molecule type" value="Genomic_DNA"/>
</dbReference>
<protein>
    <submittedName>
        <fullName evidence="7">AI-2E family transporter</fullName>
    </submittedName>
</protein>
<comment type="similarity">
    <text evidence="2">Belongs to the autoinducer-2 exporter (AI-2E) (TC 2.A.86) family.</text>
</comment>
<dbReference type="RefSeq" id="WP_251970938.1">
    <property type="nucleotide sequence ID" value="NZ_AP025730.1"/>
</dbReference>
<evidence type="ECO:0000313" key="7">
    <source>
        <dbReference type="EMBL" id="BDI07774.1"/>
    </source>
</evidence>
<evidence type="ECO:0000256" key="4">
    <source>
        <dbReference type="ARBA" id="ARBA00022989"/>
    </source>
</evidence>
<feature type="transmembrane region" description="Helical" evidence="6">
    <location>
        <begin position="309"/>
        <end position="340"/>
    </location>
</feature>
<dbReference type="PANTHER" id="PTHR21716:SF64">
    <property type="entry name" value="AI-2 TRANSPORT PROTEIN TQSA"/>
    <property type="match status" value="1"/>
</dbReference>
<feature type="transmembrane region" description="Helical" evidence="6">
    <location>
        <begin position="151"/>
        <end position="175"/>
    </location>
</feature>
<dbReference type="PANTHER" id="PTHR21716">
    <property type="entry name" value="TRANSMEMBRANE PROTEIN"/>
    <property type="match status" value="1"/>
</dbReference>
<evidence type="ECO:0000256" key="2">
    <source>
        <dbReference type="ARBA" id="ARBA00009773"/>
    </source>
</evidence>
<feature type="transmembrane region" description="Helical" evidence="6">
    <location>
        <begin position="31"/>
        <end position="49"/>
    </location>
</feature>
<proteinExistence type="inferred from homology"/>
<keyword evidence="5 6" id="KW-0472">Membrane</keyword>
<accession>A0ABN6PUK4</accession>
<sequence length="357" mass="38051">MTLTSAQRLALAWLAVAGTLAALVWLLAPVLTPFLAATVLAYVLHPAVGRLARPRGPLPRLLAVALVELTAAAVALGVLLLIVPILSRELPLLREQIPVLAVRINEQLAPWLRSHGVPVSLDAASIKAFVVKYFNANLEDWLAAALSSARIGGSFILAIVGNAVLLPVVLFYLLADWPQFIERLRGFVPPRHAPGVMAYLRECDAMLGQYLRGQLWVMGLLALYYTLSLALAGFELAVPVGVFTGLAVFVPYLGFGLGAGLALLAGVLQFASWYGVLAVLAIYGFGQLLESFFLTPRLVGERIGLHPIAVIFALLACGHLFGFVGVLLALPVGALALVALRRLREAYLGSPLYGAQG</sequence>
<dbReference type="Pfam" id="PF01594">
    <property type="entry name" value="AI-2E_transport"/>
    <property type="match status" value="1"/>
</dbReference>
<keyword evidence="4 6" id="KW-1133">Transmembrane helix</keyword>
<keyword evidence="3 6" id="KW-0812">Transmembrane</keyword>
<evidence type="ECO:0000313" key="8">
    <source>
        <dbReference type="Proteomes" id="UP001057498"/>
    </source>
</evidence>
<organism evidence="7 8">
    <name type="scientific">Sphaerotilus microaerophilus</name>
    <dbReference type="NCBI Taxonomy" id="2914710"/>
    <lineage>
        <taxon>Bacteria</taxon>
        <taxon>Pseudomonadati</taxon>
        <taxon>Pseudomonadota</taxon>
        <taxon>Betaproteobacteria</taxon>
        <taxon>Burkholderiales</taxon>
        <taxon>Sphaerotilaceae</taxon>
        <taxon>Sphaerotilus</taxon>
    </lineage>
</organism>
<dbReference type="InterPro" id="IPR002549">
    <property type="entry name" value="AI-2E-like"/>
</dbReference>
<feature type="transmembrane region" description="Helical" evidence="6">
    <location>
        <begin position="215"/>
        <end position="234"/>
    </location>
</feature>
<feature type="transmembrane region" description="Helical" evidence="6">
    <location>
        <begin position="240"/>
        <end position="264"/>
    </location>
</feature>
<evidence type="ECO:0000256" key="5">
    <source>
        <dbReference type="ARBA" id="ARBA00023136"/>
    </source>
</evidence>
<feature type="transmembrane region" description="Helical" evidence="6">
    <location>
        <begin position="271"/>
        <end position="289"/>
    </location>
</feature>
<evidence type="ECO:0000256" key="3">
    <source>
        <dbReference type="ARBA" id="ARBA00022692"/>
    </source>
</evidence>
<comment type="subcellular location">
    <subcellularLocation>
        <location evidence="1">Membrane</location>
        <topology evidence="1">Multi-pass membrane protein</topology>
    </subcellularLocation>
</comment>
<dbReference type="Proteomes" id="UP001057498">
    <property type="component" value="Chromosome"/>
</dbReference>